<evidence type="ECO:0000256" key="1">
    <source>
        <dbReference type="SAM" id="MobiDB-lite"/>
    </source>
</evidence>
<name>A0A1M2W594_TRAPU</name>
<dbReference type="EMBL" id="MNAD01000217">
    <property type="protein sequence ID" value="OJT14932.1"/>
    <property type="molecule type" value="Genomic_DNA"/>
</dbReference>
<evidence type="ECO:0000313" key="3">
    <source>
        <dbReference type="Proteomes" id="UP000184267"/>
    </source>
</evidence>
<sequence>MVTEILELTEDELSAFRASQDSLLSPTEDGANDLGDVRADNFATYGNRDEDNIGMSDTRSLKLEINDSNTARPELFESANLDHQDTTDGTEYEGTEEYYTAEEYEVTGGEGMS</sequence>
<reference evidence="2 3" key="1">
    <citation type="submission" date="2016-10" db="EMBL/GenBank/DDBJ databases">
        <title>Genome sequence of the basidiomycete white-rot fungus Trametes pubescens.</title>
        <authorList>
            <person name="Makela M.R."/>
            <person name="Granchi Z."/>
            <person name="Peng M."/>
            <person name="De Vries R.P."/>
            <person name="Grigoriev I."/>
            <person name="Riley R."/>
            <person name="Hilden K."/>
        </authorList>
    </citation>
    <scope>NUCLEOTIDE SEQUENCE [LARGE SCALE GENOMIC DNA]</scope>
    <source>
        <strain evidence="2 3">FBCC735</strain>
    </source>
</reference>
<accession>A0A1M2W594</accession>
<evidence type="ECO:0000313" key="2">
    <source>
        <dbReference type="EMBL" id="OJT14932.1"/>
    </source>
</evidence>
<feature type="region of interest" description="Disordered" evidence="1">
    <location>
        <begin position="72"/>
        <end position="92"/>
    </location>
</feature>
<gene>
    <name evidence="2" type="ORF">TRAPUB_8502</name>
</gene>
<protein>
    <submittedName>
        <fullName evidence="2">Uncharacterized protein</fullName>
    </submittedName>
</protein>
<keyword evidence="3" id="KW-1185">Reference proteome</keyword>
<organism evidence="2 3">
    <name type="scientific">Trametes pubescens</name>
    <name type="common">White-rot fungus</name>
    <dbReference type="NCBI Taxonomy" id="154538"/>
    <lineage>
        <taxon>Eukaryota</taxon>
        <taxon>Fungi</taxon>
        <taxon>Dikarya</taxon>
        <taxon>Basidiomycota</taxon>
        <taxon>Agaricomycotina</taxon>
        <taxon>Agaricomycetes</taxon>
        <taxon>Polyporales</taxon>
        <taxon>Polyporaceae</taxon>
        <taxon>Trametes</taxon>
    </lineage>
</organism>
<dbReference type="Proteomes" id="UP000184267">
    <property type="component" value="Unassembled WGS sequence"/>
</dbReference>
<comment type="caution">
    <text evidence="2">The sequence shown here is derived from an EMBL/GenBank/DDBJ whole genome shotgun (WGS) entry which is preliminary data.</text>
</comment>
<dbReference type="AlphaFoldDB" id="A0A1M2W594"/>
<proteinExistence type="predicted"/>